<reference evidence="4" key="1">
    <citation type="journal article" date="2019" name="Int. J. Syst. Evol. Microbiol.">
        <title>The Global Catalogue of Microorganisms (GCM) 10K type strain sequencing project: providing services to taxonomists for standard genome sequencing and annotation.</title>
        <authorList>
            <consortium name="The Broad Institute Genomics Platform"/>
            <consortium name="The Broad Institute Genome Sequencing Center for Infectious Disease"/>
            <person name="Wu L."/>
            <person name="Ma J."/>
        </authorList>
    </citation>
    <scope>NUCLEOTIDE SEQUENCE [LARGE SCALE GENOMIC DNA]</scope>
    <source>
        <strain evidence="4">CGMCC 1.10106</strain>
    </source>
</reference>
<keyword evidence="4" id="KW-1185">Reference proteome</keyword>
<evidence type="ECO:0000256" key="2">
    <source>
        <dbReference type="SAM" id="Phobius"/>
    </source>
</evidence>
<gene>
    <name evidence="3" type="ORF">GCM10011395_07950</name>
</gene>
<feature type="region of interest" description="Disordered" evidence="1">
    <location>
        <begin position="60"/>
        <end position="81"/>
    </location>
</feature>
<keyword evidence="2" id="KW-1133">Transmembrane helix</keyword>
<feature type="transmembrane region" description="Helical" evidence="2">
    <location>
        <begin position="20"/>
        <end position="41"/>
    </location>
</feature>
<comment type="caution">
    <text evidence="3">The sequence shown here is derived from an EMBL/GenBank/DDBJ whole genome shotgun (WGS) entry which is preliminary data.</text>
</comment>
<sequence length="81" mass="8332">MPDKVTDTPHTTVIERRGSGGTILIGLALLIAVAVGAFFLFNKSQNDNLRTDAVTSAAKDVGDSAKKVGDSASKAADDATK</sequence>
<evidence type="ECO:0000313" key="3">
    <source>
        <dbReference type="EMBL" id="GGA40098.1"/>
    </source>
</evidence>
<keyword evidence="2" id="KW-0472">Membrane</keyword>
<protein>
    <submittedName>
        <fullName evidence="3">Uncharacterized protein</fullName>
    </submittedName>
</protein>
<proteinExistence type="predicted"/>
<evidence type="ECO:0000256" key="1">
    <source>
        <dbReference type="SAM" id="MobiDB-lite"/>
    </source>
</evidence>
<evidence type="ECO:0000313" key="4">
    <source>
        <dbReference type="Proteomes" id="UP000618591"/>
    </source>
</evidence>
<accession>A0ABQ1GAV6</accession>
<keyword evidence="2" id="KW-0812">Transmembrane</keyword>
<dbReference type="EMBL" id="BMDW01000003">
    <property type="protein sequence ID" value="GGA40098.1"/>
    <property type="molecule type" value="Genomic_DNA"/>
</dbReference>
<name>A0ABQ1GAV6_9SPHN</name>
<organism evidence="3 4">
    <name type="scientific">Sphingomonas psychrolutea</name>
    <dbReference type="NCBI Taxonomy" id="1259676"/>
    <lineage>
        <taxon>Bacteria</taxon>
        <taxon>Pseudomonadati</taxon>
        <taxon>Pseudomonadota</taxon>
        <taxon>Alphaproteobacteria</taxon>
        <taxon>Sphingomonadales</taxon>
        <taxon>Sphingomonadaceae</taxon>
        <taxon>Sphingomonas</taxon>
    </lineage>
</organism>
<dbReference type="Proteomes" id="UP000618591">
    <property type="component" value="Unassembled WGS sequence"/>
</dbReference>
<dbReference type="RefSeq" id="WP_188445562.1">
    <property type="nucleotide sequence ID" value="NZ_BMDW01000003.1"/>
</dbReference>